<dbReference type="RefSeq" id="WP_375522269.1">
    <property type="nucleotide sequence ID" value="NZ_JBHIRY010000031.1"/>
</dbReference>
<sequence>MYEISKLFLVFALHRSGSSAVAGVLYHMGIPMGDRLLGPNPTNPKGHFENLDFVALNDKILGSVGAAWDRPLSRDRIMASKLPENEVYSILLKQSKPVYGLKDPRMVITFDYLKPFLEVLNNITYVFVWRPLDESIRSLAHRSNSDYATAQTILGPYNANLNVHREQLEKENKDIVDIRFADLLENPEDFVKKINLRLNYDINYDKINEFLDKDLKHF</sequence>
<comment type="caution">
    <text evidence="1">The sequence shown here is derived from an EMBL/GenBank/DDBJ whole genome shotgun (WGS) entry which is preliminary data.</text>
</comment>
<organism evidence="1 2">
    <name type="scientific">Paenibacillus medicaginis</name>
    <dbReference type="NCBI Taxonomy" id="1470560"/>
    <lineage>
        <taxon>Bacteria</taxon>
        <taxon>Bacillati</taxon>
        <taxon>Bacillota</taxon>
        <taxon>Bacilli</taxon>
        <taxon>Bacillales</taxon>
        <taxon>Paenibacillaceae</taxon>
        <taxon>Paenibacillus</taxon>
    </lineage>
</organism>
<accession>A0ABV5C6T3</accession>
<dbReference type="InterPro" id="IPR027417">
    <property type="entry name" value="P-loop_NTPase"/>
</dbReference>
<proteinExistence type="predicted"/>
<dbReference type="SUPFAM" id="SSF52540">
    <property type="entry name" value="P-loop containing nucleoside triphosphate hydrolases"/>
    <property type="match status" value="1"/>
</dbReference>
<gene>
    <name evidence="1" type="ORF">ACE5LO_22835</name>
</gene>
<protein>
    <submittedName>
        <fullName evidence="1">Sulfotransferase family protein</fullName>
    </submittedName>
</protein>
<evidence type="ECO:0000313" key="1">
    <source>
        <dbReference type="EMBL" id="MFB5763217.1"/>
    </source>
</evidence>
<dbReference type="Gene3D" id="3.40.50.300">
    <property type="entry name" value="P-loop containing nucleotide triphosphate hydrolases"/>
    <property type="match status" value="1"/>
</dbReference>
<reference evidence="1 2" key="1">
    <citation type="submission" date="2024-09" db="EMBL/GenBank/DDBJ databases">
        <title>Paenibacillus zeirhizospherea sp. nov., isolated from surface of the maize (Zea mays) roots in a horticulture field, Hungary.</title>
        <authorList>
            <person name="Marton D."/>
            <person name="Farkas M."/>
            <person name="Bedics A."/>
            <person name="Toth E."/>
            <person name="Tancsics A."/>
            <person name="Boka K."/>
            <person name="Marati G."/>
            <person name="Kriszt B."/>
            <person name="Cserhati M."/>
        </authorList>
    </citation>
    <scope>NUCLEOTIDE SEQUENCE [LARGE SCALE GENOMIC DNA]</scope>
    <source>
        <strain evidence="1 2">JCM 18446</strain>
    </source>
</reference>
<dbReference type="EMBL" id="JBHIRY010000031">
    <property type="protein sequence ID" value="MFB5763217.1"/>
    <property type="molecule type" value="Genomic_DNA"/>
</dbReference>
<dbReference type="Proteomes" id="UP001580430">
    <property type="component" value="Unassembled WGS sequence"/>
</dbReference>
<name>A0ABV5C6T3_9BACL</name>
<evidence type="ECO:0000313" key="2">
    <source>
        <dbReference type="Proteomes" id="UP001580430"/>
    </source>
</evidence>
<keyword evidence="2" id="KW-1185">Reference proteome</keyword>